<accession>A0ABX7QXV4</accession>
<dbReference type="Gene3D" id="2.40.100.20">
    <property type="match status" value="1"/>
</dbReference>
<dbReference type="InterPro" id="IPR041183">
    <property type="entry name" value="Cyclophilin-like"/>
</dbReference>
<proteinExistence type="predicted"/>
<sequence>MLCALISVNAYSTNAVQQENHVKIAIDIQGQTITATLKANSEAVNDFVAQLPLSLTLTDYAATEKVADLPKRLSTKGEPAGTAAKAGDITYYAPWGNLAIFHKSFGHASGLVKLGSLDSGLDLMKKSGAFEVTIRLAD</sequence>
<keyword evidence="3" id="KW-1185">Reference proteome</keyword>
<gene>
    <name evidence="2" type="ORF">JYB87_09985</name>
</gene>
<feature type="domain" description="Cyclophilin-like" evidence="1">
    <location>
        <begin position="26"/>
        <end position="135"/>
    </location>
</feature>
<evidence type="ECO:0000259" key="1">
    <source>
        <dbReference type="Pfam" id="PF18050"/>
    </source>
</evidence>
<dbReference type="EMBL" id="CP071503">
    <property type="protein sequence ID" value="QSX35466.1"/>
    <property type="molecule type" value="Genomic_DNA"/>
</dbReference>
<organism evidence="2 3">
    <name type="scientific">Shewanella avicenniae</name>
    <dbReference type="NCBI Taxonomy" id="2814294"/>
    <lineage>
        <taxon>Bacteria</taxon>
        <taxon>Pseudomonadati</taxon>
        <taxon>Pseudomonadota</taxon>
        <taxon>Gammaproteobacteria</taxon>
        <taxon>Alteromonadales</taxon>
        <taxon>Shewanellaceae</taxon>
        <taxon>Shewanella</taxon>
    </lineage>
</organism>
<evidence type="ECO:0000313" key="3">
    <source>
        <dbReference type="Proteomes" id="UP000662770"/>
    </source>
</evidence>
<dbReference type="SUPFAM" id="SSF50891">
    <property type="entry name" value="Cyclophilin-like"/>
    <property type="match status" value="1"/>
</dbReference>
<dbReference type="Proteomes" id="UP000662770">
    <property type="component" value="Chromosome"/>
</dbReference>
<dbReference type="Pfam" id="PF18050">
    <property type="entry name" value="Cyclophil_like2"/>
    <property type="match status" value="1"/>
</dbReference>
<evidence type="ECO:0000313" key="2">
    <source>
        <dbReference type="EMBL" id="QSX35466.1"/>
    </source>
</evidence>
<protein>
    <recommendedName>
        <fullName evidence="1">Cyclophilin-like domain-containing protein</fullName>
    </recommendedName>
</protein>
<dbReference type="InterPro" id="IPR029000">
    <property type="entry name" value="Cyclophilin-like_dom_sf"/>
</dbReference>
<reference evidence="2 3" key="1">
    <citation type="submission" date="2021-03" db="EMBL/GenBank/DDBJ databases">
        <title>Novel species identification of genus Shewanella.</title>
        <authorList>
            <person name="Liu G."/>
            <person name="Zhang Q."/>
        </authorList>
    </citation>
    <scope>NUCLEOTIDE SEQUENCE [LARGE SCALE GENOMIC DNA]</scope>
    <source>
        <strain evidence="2 3">FJAT-51800</strain>
    </source>
</reference>
<name>A0ABX7QXV4_9GAMM</name>